<feature type="non-terminal residue" evidence="1">
    <location>
        <position position="55"/>
    </location>
</feature>
<dbReference type="EMBL" id="JASAOG010000221">
    <property type="protein sequence ID" value="KAK0043245.1"/>
    <property type="molecule type" value="Genomic_DNA"/>
</dbReference>
<comment type="caution">
    <text evidence="1">The sequence shown here is derived from an EMBL/GenBank/DDBJ whole genome shotgun (WGS) entry which is preliminary data.</text>
</comment>
<proteinExistence type="predicted"/>
<keyword evidence="2" id="KW-1185">Reference proteome</keyword>
<evidence type="ECO:0000313" key="2">
    <source>
        <dbReference type="Proteomes" id="UP001233172"/>
    </source>
</evidence>
<organism evidence="1 2">
    <name type="scientific">Biomphalaria pfeifferi</name>
    <name type="common">Bloodfluke planorb</name>
    <name type="synonym">Freshwater snail</name>
    <dbReference type="NCBI Taxonomy" id="112525"/>
    <lineage>
        <taxon>Eukaryota</taxon>
        <taxon>Metazoa</taxon>
        <taxon>Spiralia</taxon>
        <taxon>Lophotrochozoa</taxon>
        <taxon>Mollusca</taxon>
        <taxon>Gastropoda</taxon>
        <taxon>Heterobranchia</taxon>
        <taxon>Euthyneura</taxon>
        <taxon>Panpulmonata</taxon>
        <taxon>Hygrophila</taxon>
        <taxon>Lymnaeoidea</taxon>
        <taxon>Planorbidae</taxon>
        <taxon>Biomphalaria</taxon>
    </lineage>
</organism>
<evidence type="ECO:0000313" key="1">
    <source>
        <dbReference type="EMBL" id="KAK0043245.1"/>
    </source>
</evidence>
<name>A0AAD8AY94_BIOPF</name>
<accession>A0AAD8AY94</accession>
<sequence>MTALVDIRSKKVSIQSFFWPDDCSRAAFIVAVPSVNRPSGTEWTLIENFNTEHIG</sequence>
<reference evidence="1" key="1">
    <citation type="journal article" date="2023" name="PLoS Negl. Trop. Dis.">
        <title>A genome sequence for Biomphalaria pfeifferi, the major vector snail for the human-infecting parasite Schistosoma mansoni.</title>
        <authorList>
            <person name="Bu L."/>
            <person name="Lu L."/>
            <person name="Laidemitt M.R."/>
            <person name="Zhang S.M."/>
            <person name="Mutuku M."/>
            <person name="Mkoji G."/>
            <person name="Steinauer M."/>
            <person name="Loker E.S."/>
        </authorList>
    </citation>
    <scope>NUCLEOTIDE SEQUENCE</scope>
    <source>
        <strain evidence="1">KasaAsao</strain>
    </source>
</reference>
<gene>
    <name evidence="1" type="ORF">Bpfe_027339</name>
</gene>
<protein>
    <submittedName>
        <fullName evidence="1">Uncharacterized protein</fullName>
    </submittedName>
</protein>
<dbReference type="Proteomes" id="UP001233172">
    <property type="component" value="Unassembled WGS sequence"/>
</dbReference>
<reference evidence="1" key="2">
    <citation type="submission" date="2023-04" db="EMBL/GenBank/DDBJ databases">
        <authorList>
            <person name="Bu L."/>
            <person name="Lu L."/>
            <person name="Laidemitt M.R."/>
            <person name="Zhang S.M."/>
            <person name="Mutuku M."/>
            <person name="Mkoji G."/>
            <person name="Steinauer M."/>
            <person name="Loker E.S."/>
        </authorList>
    </citation>
    <scope>NUCLEOTIDE SEQUENCE</scope>
    <source>
        <strain evidence="1">KasaAsao</strain>
        <tissue evidence="1">Whole Snail</tissue>
    </source>
</reference>
<dbReference type="AlphaFoldDB" id="A0AAD8AY94"/>